<evidence type="ECO:0000256" key="7">
    <source>
        <dbReference type="ARBA" id="ARBA00023128"/>
    </source>
</evidence>
<evidence type="ECO:0000313" key="11">
    <source>
        <dbReference type="EMBL" id="KAH8358864.1"/>
    </source>
</evidence>
<keyword evidence="7" id="KW-0496">Mitochondrion</keyword>
<dbReference type="InterPro" id="IPR002048">
    <property type="entry name" value="EF_hand_dom"/>
</dbReference>
<evidence type="ECO:0000256" key="3">
    <source>
        <dbReference type="ARBA" id="ARBA00022723"/>
    </source>
</evidence>
<proteinExistence type="inferred from homology"/>
<evidence type="ECO:0000256" key="6">
    <source>
        <dbReference type="ARBA" id="ARBA00022946"/>
    </source>
</evidence>
<feature type="domain" description="EF-hand" evidence="10">
    <location>
        <begin position="105"/>
        <end position="140"/>
    </location>
</feature>
<sequence length="324" mass="37594">REYENRLRAYSQPEKIFAYFASVKTKNSAGKWEIYMTPIDFVRSMMPGMRQPDGLGLNMYRKMSREDSGNLTFKGVPEDTIFYTLRPDGLVPFTEYMYLSLLLPMSDNYFEIGFRIFDRWGGNTISFKDMVCLLEGIKGHATFKPNNSVNRHFFGKHLADRLSLEKFLNFKQQLMHDVLLIEFNLLHRTDKVTRPNKKDGAKVISEQAFSSLLMSYTGMPLSVKLATMQRIREKYRYSEEGVTLDEFMAFFKFVENIPKIDVALTFHFLAGADISRSTLMHITKIVTGVELSSNIVEIIFNVFDVDNKGYLGRSEFLQAMRHQM</sequence>
<comment type="subcellular location">
    <subcellularLocation>
        <location evidence="1">Mitochondrion inner membrane</location>
    </subcellularLocation>
    <subcellularLocation>
        <location evidence="2">Mitochondrion intermembrane space</location>
    </subcellularLocation>
</comment>
<keyword evidence="6" id="KW-0809">Transit peptide</keyword>
<evidence type="ECO:0000256" key="1">
    <source>
        <dbReference type="ARBA" id="ARBA00004273"/>
    </source>
</evidence>
<dbReference type="GO" id="GO:0005509">
    <property type="term" value="F:calcium ion binding"/>
    <property type="evidence" value="ECO:0007669"/>
    <property type="project" value="InterPro"/>
</dbReference>
<dbReference type="EMBL" id="JAJJHW010003409">
    <property type="protein sequence ID" value="KAH8358864.1"/>
    <property type="molecule type" value="Genomic_DNA"/>
</dbReference>
<keyword evidence="4" id="KW-0677">Repeat</keyword>
<gene>
    <name evidence="11" type="ORF">KR093_002963</name>
</gene>
<keyword evidence="3" id="KW-0479">Metal-binding</keyword>
<evidence type="ECO:0000256" key="2">
    <source>
        <dbReference type="ARBA" id="ARBA00004569"/>
    </source>
</evidence>
<dbReference type="AlphaFoldDB" id="A0AAD4JUE5"/>
<evidence type="ECO:0000256" key="5">
    <source>
        <dbReference type="ARBA" id="ARBA00022792"/>
    </source>
</evidence>
<comment type="similarity">
    <text evidence="9">Belongs to the MICU1 family. MICU1 subfamily.</text>
</comment>
<protein>
    <recommendedName>
        <fullName evidence="10">EF-hand domain-containing protein</fullName>
    </recommendedName>
</protein>
<dbReference type="GO" id="GO:0036444">
    <property type="term" value="P:calcium import into the mitochondrion"/>
    <property type="evidence" value="ECO:0007669"/>
    <property type="project" value="TreeGrafter"/>
</dbReference>
<keyword evidence="8" id="KW-0472">Membrane</keyword>
<dbReference type="PROSITE" id="PS50222">
    <property type="entry name" value="EF_HAND_2"/>
    <property type="match status" value="2"/>
</dbReference>
<evidence type="ECO:0000256" key="4">
    <source>
        <dbReference type="ARBA" id="ARBA00022737"/>
    </source>
</evidence>
<evidence type="ECO:0000256" key="8">
    <source>
        <dbReference type="ARBA" id="ARBA00023136"/>
    </source>
</evidence>
<feature type="domain" description="EF-hand" evidence="10">
    <location>
        <begin position="291"/>
        <end position="324"/>
    </location>
</feature>
<dbReference type="InterPro" id="IPR011992">
    <property type="entry name" value="EF-hand-dom_pair"/>
</dbReference>
<evidence type="ECO:0000256" key="9">
    <source>
        <dbReference type="ARBA" id="ARBA00038333"/>
    </source>
</evidence>
<dbReference type="GO" id="GO:1990246">
    <property type="term" value="C:uniplex complex"/>
    <property type="evidence" value="ECO:0007669"/>
    <property type="project" value="TreeGrafter"/>
</dbReference>
<dbReference type="Proteomes" id="UP001200034">
    <property type="component" value="Unassembled WGS sequence"/>
</dbReference>
<dbReference type="GO" id="GO:0051560">
    <property type="term" value="P:mitochondrial calcium ion homeostasis"/>
    <property type="evidence" value="ECO:0007669"/>
    <property type="project" value="TreeGrafter"/>
</dbReference>
<feature type="non-terminal residue" evidence="11">
    <location>
        <position position="1"/>
    </location>
</feature>
<reference evidence="11" key="1">
    <citation type="journal article" date="2021" name="Mol. Ecol. Resour.">
        <title>Phylogenomic analyses of the genus Drosophila reveals genomic signals of climate adaptation.</title>
        <authorList>
            <person name="Li F."/>
            <person name="Rane R.V."/>
            <person name="Luria V."/>
            <person name="Xiong Z."/>
            <person name="Chen J."/>
            <person name="Li Z."/>
            <person name="Catullo R.A."/>
            <person name="Griffin P.C."/>
            <person name="Schiffer M."/>
            <person name="Pearce S."/>
            <person name="Lee S.F."/>
            <person name="McElroy K."/>
            <person name="Stocker A."/>
            <person name="Shirriffs J."/>
            <person name="Cockerell F."/>
            <person name="Coppin C."/>
            <person name="Sgro C.M."/>
            <person name="Karger A."/>
            <person name="Cain J.W."/>
            <person name="Weber J.A."/>
            <person name="Santpere G."/>
            <person name="Kirschner M.W."/>
            <person name="Hoffmann A.A."/>
            <person name="Oakeshott J.G."/>
            <person name="Zhang G."/>
        </authorList>
    </citation>
    <scope>NUCLEOTIDE SEQUENCE</scope>
    <source>
        <strain evidence="11">BGI-SZ-2011g</strain>
    </source>
</reference>
<dbReference type="PANTHER" id="PTHR12294:SF1">
    <property type="entry name" value="CALCIUM UPTAKE PROTEIN 1, MITOCHONDRIAL"/>
    <property type="match status" value="1"/>
</dbReference>
<name>A0AAD4JUE5_9MUSC</name>
<keyword evidence="5" id="KW-0999">Mitochondrion inner membrane</keyword>
<dbReference type="Gene3D" id="1.10.238.10">
    <property type="entry name" value="EF-hand"/>
    <property type="match status" value="1"/>
</dbReference>
<keyword evidence="12" id="KW-1185">Reference proteome</keyword>
<evidence type="ECO:0000313" key="12">
    <source>
        <dbReference type="Proteomes" id="UP001200034"/>
    </source>
</evidence>
<dbReference type="InterPro" id="IPR039800">
    <property type="entry name" value="MICU1/2/3"/>
</dbReference>
<feature type="non-terminal residue" evidence="11">
    <location>
        <position position="324"/>
    </location>
</feature>
<dbReference type="SUPFAM" id="SSF47473">
    <property type="entry name" value="EF-hand"/>
    <property type="match status" value="2"/>
</dbReference>
<comment type="caution">
    <text evidence="11">The sequence shown here is derived from an EMBL/GenBank/DDBJ whole genome shotgun (WGS) entry which is preliminary data.</text>
</comment>
<dbReference type="Pfam" id="PF13833">
    <property type="entry name" value="EF-hand_8"/>
    <property type="match status" value="1"/>
</dbReference>
<organism evidence="11 12">
    <name type="scientific">Drosophila rubida</name>
    <dbReference type="NCBI Taxonomy" id="30044"/>
    <lineage>
        <taxon>Eukaryota</taxon>
        <taxon>Metazoa</taxon>
        <taxon>Ecdysozoa</taxon>
        <taxon>Arthropoda</taxon>
        <taxon>Hexapoda</taxon>
        <taxon>Insecta</taxon>
        <taxon>Pterygota</taxon>
        <taxon>Neoptera</taxon>
        <taxon>Endopterygota</taxon>
        <taxon>Diptera</taxon>
        <taxon>Brachycera</taxon>
        <taxon>Muscomorpha</taxon>
        <taxon>Ephydroidea</taxon>
        <taxon>Drosophilidae</taxon>
        <taxon>Drosophila</taxon>
    </lineage>
</organism>
<accession>A0AAD4JUE5</accession>
<dbReference type="PANTHER" id="PTHR12294">
    <property type="entry name" value="EF HAND DOMAIN FAMILY A1,A2-RELATED"/>
    <property type="match status" value="1"/>
</dbReference>
<evidence type="ECO:0000259" key="10">
    <source>
        <dbReference type="PROSITE" id="PS50222"/>
    </source>
</evidence>
<dbReference type="GO" id="GO:0005758">
    <property type="term" value="C:mitochondrial intermembrane space"/>
    <property type="evidence" value="ECO:0007669"/>
    <property type="project" value="UniProtKB-SubCell"/>
</dbReference>